<dbReference type="Gramene" id="EOX95272">
    <property type="protein sequence ID" value="EOX95272"/>
    <property type="gene ID" value="TCM_004821"/>
</dbReference>
<dbReference type="HOGENOM" id="CLU_3128132_0_0_1"/>
<gene>
    <name evidence="1" type="ORF">TCM_004821</name>
</gene>
<dbReference type="InParanoid" id="A0A061DSA4"/>
<dbReference type="Proteomes" id="UP000026915">
    <property type="component" value="Chromosome 1"/>
</dbReference>
<evidence type="ECO:0000313" key="1">
    <source>
        <dbReference type="EMBL" id="EOX95272.1"/>
    </source>
</evidence>
<keyword evidence="2" id="KW-1185">Reference proteome</keyword>
<reference evidence="1 2" key="1">
    <citation type="journal article" date="2013" name="Genome Biol.">
        <title>The genome sequence of the most widely cultivated cacao type and its use to identify candidate genes regulating pod color.</title>
        <authorList>
            <person name="Motamayor J.C."/>
            <person name="Mockaitis K."/>
            <person name="Schmutz J."/>
            <person name="Haiminen N."/>
            <person name="Iii D.L."/>
            <person name="Cornejo O."/>
            <person name="Findley S.D."/>
            <person name="Zheng P."/>
            <person name="Utro F."/>
            <person name="Royaert S."/>
            <person name="Saski C."/>
            <person name="Jenkins J."/>
            <person name="Podicheti R."/>
            <person name="Zhao M."/>
            <person name="Scheffler B.E."/>
            <person name="Stack J.C."/>
            <person name="Feltus F.A."/>
            <person name="Mustiga G.M."/>
            <person name="Amores F."/>
            <person name="Phillips W."/>
            <person name="Marelli J.P."/>
            <person name="May G.D."/>
            <person name="Shapiro H."/>
            <person name="Ma J."/>
            <person name="Bustamante C.D."/>
            <person name="Schnell R.J."/>
            <person name="Main D."/>
            <person name="Gilbert D."/>
            <person name="Parida L."/>
            <person name="Kuhn D.N."/>
        </authorList>
    </citation>
    <scope>NUCLEOTIDE SEQUENCE [LARGE SCALE GENOMIC DNA]</scope>
    <source>
        <strain evidence="2">cv. Matina 1-6</strain>
    </source>
</reference>
<accession>A0A061DSA4</accession>
<organism evidence="1 2">
    <name type="scientific">Theobroma cacao</name>
    <name type="common">Cacao</name>
    <name type="synonym">Cocoa</name>
    <dbReference type="NCBI Taxonomy" id="3641"/>
    <lineage>
        <taxon>Eukaryota</taxon>
        <taxon>Viridiplantae</taxon>
        <taxon>Streptophyta</taxon>
        <taxon>Embryophyta</taxon>
        <taxon>Tracheophyta</taxon>
        <taxon>Spermatophyta</taxon>
        <taxon>Magnoliopsida</taxon>
        <taxon>eudicotyledons</taxon>
        <taxon>Gunneridae</taxon>
        <taxon>Pentapetalae</taxon>
        <taxon>rosids</taxon>
        <taxon>malvids</taxon>
        <taxon>Malvales</taxon>
        <taxon>Malvaceae</taxon>
        <taxon>Byttnerioideae</taxon>
        <taxon>Theobroma</taxon>
    </lineage>
</organism>
<evidence type="ECO:0000313" key="2">
    <source>
        <dbReference type="Proteomes" id="UP000026915"/>
    </source>
</evidence>
<sequence>MIYKLFNMTNCLYGWPPLRLSLNFGLLSDAAPDLLSKRRGETSKLLYISK</sequence>
<dbReference type="AlphaFoldDB" id="A0A061DSA4"/>
<dbReference type="EMBL" id="CM001879">
    <property type="protein sequence ID" value="EOX95272.1"/>
    <property type="molecule type" value="Genomic_DNA"/>
</dbReference>
<name>A0A061DSA4_THECC</name>
<proteinExistence type="predicted"/>
<protein>
    <submittedName>
        <fullName evidence="1">Uncharacterized protein</fullName>
    </submittedName>
</protein>